<gene>
    <name evidence="8" type="ORF">PanWU01x14_302380</name>
</gene>
<evidence type="ECO:0000256" key="5">
    <source>
        <dbReference type="ARBA" id="ARBA00023242"/>
    </source>
</evidence>
<keyword evidence="3" id="KW-0238">DNA-binding</keyword>
<dbReference type="CDD" id="cd10017">
    <property type="entry name" value="B3_DNA"/>
    <property type="match status" value="1"/>
</dbReference>
<dbReference type="OrthoDB" id="1909330at2759"/>
<dbReference type="PANTHER" id="PTHR31391">
    <property type="entry name" value="B3 DOMAIN-CONTAINING PROTEIN OS11G0197600-RELATED"/>
    <property type="match status" value="1"/>
</dbReference>
<evidence type="ECO:0000313" key="9">
    <source>
        <dbReference type="Proteomes" id="UP000237105"/>
    </source>
</evidence>
<evidence type="ECO:0000256" key="4">
    <source>
        <dbReference type="ARBA" id="ARBA00023163"/>
    </source>
</evidence>
<protein>
    <submittedName>
        <fullName evidence="8">B3 DNA binding domain containing protein</fullName>
    </submittedName>
</protein>
<dbReference type="SUPFAM" id="SSF101936">
    <property type="entry name" value="DNA-binding pseudobarrel domain"/>
    <property type="match status" value="1"/>
</dbReference>
<keyword evidence="9" id="KW-1185">Reference proteome</keyword>
<accession>A0A2P5ATE7</accession>
<dbReference type="InterPro" id="IPR015300">
    <property type="entry name" value="DNA-bd_pseudobarrel_sf"/>
</dbReference>
<keyword evidence="2" id="KW-0805">Transcription regulation</keyword>
<dbReference type="EMBL" id="JXTB01000455">
    <property type="protein sequence ID" value="PON39809.1"/>
    <property type="molecule type" value="Genomic_DNA"/>
</dbReference>
<organism evidence="8 9">
    <name type="scientific">Parasponia andersonii</name>
    <name type="common">Sponia andersonii</name>
    <dbReference type="NCBI Taxonomy" id="3476"/>
    <lineage>
        <taxon>Eukaryota</taxon>
        <taxon>Viridiplantae</taxon>
        <taxon>Streptophyta</taxon>
        <taxon>Embryophyta</taxon>
        <taxon>Tracheophyta</taxon>
        <taxon>Spermatophyta</taxon>
        <taxon>Magnoliopsida</taxon>
        <taxon>eudicotyledons</taxon>
        <taxon>Gunneridae</taxon>
        <taxon>Pentapetalae</taxon>
        <taxon>rosids</taxon>
        <taxon>fabids</taxon>
        <taxon>Rosales</taxon>
        <taxon>Cannabaceae</taxon>
        <taxon>Parasponia</taxon>
    </lineage>
</organism>
<dbReference type="PROSITE" id="PS50863">
    <property type="entry name" value="B3"/>
    <property type="match status" value="1"/>
</dbReference>
<dbReference type="STRING" id="3476.A0A2P5ATE7"/>
<dbReference type="PANTHER" id="PTHR31391:SF135">
    <property type="entry name" value="B3 DOMAIN-CONTAINING PROTEIN OS01G0234100-LIKE ISOFORM X1"/>
    <property type="match status" value="1"/>
</dbReference>
<dbReference type="InterPro" id="IPR003340">
    <property type="entry name" value="B3_DNA-bd"/>
</dbReference>
<name>A0A2P5ATE7_PARAD</name>
<dbReference type="GO" id="GO:0003677">
    <property type="term" value="F:DNA binding"/>
    <property type="evidence" value="ECO:0007669"/>
    <property type="project" value="UniProtKB-KW"/>
</dbReference>
<keyword evidence="4" id="KW-0804">Transcription</keyword>
<comment type="caution">
    <text evidence="8">The sequence shown here is derived from an EMBL/GenBank/DDBJ whole genome shotgun (WGS) entry which is preliminary data.</text>
</comment>
<evidence type="ECO:0000313" key="8">
    <source>
        <dbReference type="EMBL" id="PON39809.1"/>
    </source>
</evidence>
<dbReference type="SMART" id="SM01019">
    <property type="entry name" value="B3"/>
    <property type="match status" value="1"/>
</dbReference>
<evidence type="ECO:0000259" key="7">
    <source>
        <dbReference type="PROSITE" id="PS50863"/>
    </source>
</evidence>
<evidence type="ECO:0000256" key="1">
    <source>
        <dbReference type="ARBA" id="ARBA00004123"/>
    </source>
</evidence>
<feature type="domain" description="TF-B3" evidence="7">
    <location>
        <begin position="117"/>
        <end position="208"/>
    </location>
</feature>
<dbReference type="GO" id="GO:0005634">
    <property type="term" value="C:nucleus"/>
    <property type="evidence" value="ECO:0007669"/>
    <property type="project" value="UniProtKB-SubCell"/>
</dbReference>
<sequence length="483" mass="53666">METASFELKSAEEEDVTLAQLSKSPMSKLKPSSSSSSSRVKMKNPNEKGQKLSNVKNRNSDVQIKFVLSGHARNSLSSKPSKDSIQGLSSASGQARSSAVIRAQEVRSNLETEFPSFVKSLVRSHVASCFWMGLPGQFCKTHLPDKDTTITLEDENGKQNNIKYIAYKTGLSAGWRQFAVAHKLLEGDVLVFQLVEPTKFKVYIIRANGLTEVDGALGLLNLDSHAKPSDADKDNAEMDALECYNTNRKRPKSLPLSVVEKKKKKAGLPRSSPKPAEQSENDSEEVGSEVLEGSKINGPTIEFKDIKNFENFRILVDGLLVDSELPEDIRRTYYKLCCRQNAFLHDNVIKGMNHKLIVGTISETVNITNAIKACKLNTSRDDFASWDNSLKAFELLGMNVGFLRARLSLLAGLAYESEVCLDARKYAESRKERARVESGMKKIETKIAELRDACDRFGAAIQKLGSQADSYEQKFHEEVTAPW</sequence>
<dbReference type="AlphaFoldDB" id="A0A2P5ATE7"/>
<keyword evidence="5" id="KW-0539">Nucleus</keyword>
<dbReference type="Gene3D" id="2.40.330.10">
    <property type="entry name" value="DNA-binding pseudobarrel domain"/>
    <property type="match status" value="1"/>
</dbReference>
<comment type="subcellular location">
    <subcellularLocation>
        <location evidence="1">Nucleus</location>
    </subcellularLocation>
</comment>
<dbReference type="Proteomes" id="UP000237105">
    <property type="component" value="Unassembled WGS sequence"/>
</dbReference>
<dbReference type="Pfam" id="PF02362">
    <property type="entry name" value="B3"/>
    <property type="match status" value="1"/>
</dbReference>
<proteinExistence type="predicted"/>
<evidence type="ECO:0000256" key="2">
    <source>
        <dbReference type="ARBA" id="ARBA00023015"/>
    </source>
</evidence>
<feature type="compositionally biased region" description="Low complexity" evidence="6">
    <location>
        <begin position="21"/>
        <end position="38"/>
    </location>
</feature>
<feature type="region of interest" description="Disordered" evidence="6">
    <location>
        <begin position="260"/>
        <end position="291"/>
    </location>
</feature>
<dbReference type="InterPro" id="IPR044837">
    <property type="entry name" value="REM16-like"/>
</dbReference>
<reference evidence="9" key="1">
    <citation type="submission" date="2016-06" db="EMBL/GenBank/DDBJ databases">
        <title>Parallel loss of symbiosis genes in relatives of nitrogen-fixing non-legume Parasponia.</title>
        <authorList>
            <person name="Van Velzen R."/>
            <person name="Holmer R."/>
            <person name="Bu F."/>
            <person name="Rutten L."/>
            <person name="Van Zeijl A."/>
            <person name="Liu W."/>
            <person name="Santuari L."/>
            <person name="Cao Q."/>
            <person name="Sharma T."/>
            <person name="Shen D."/>
            <person name="Roswanjaya Y."/>
            <person name="Wardhani T."/>
            <person name="Kalhor M.S."/>
            <person name="Jansen J."/>
            <person name="Van den Hoogen J."/>
            <person name="Gungor B."/>
            <person name="Hartog M."/>
            <person name="Hontelez J."/>
            <person name="Verver J."/>
            <person name="Yang W.-C."/>
            <person name="Schijlen E."/>
            <person name="Repin R."/>
            <person name="Schilthuizen M."/>
            <person name="Schranz E."/>
            <person name="Heidstra R."/>
            <person name="Miyata K."/>
            <person name="Fedorova E."/>
            <person name="Kohlen W."/>
            <person name="Bisseling T."/>
            <person name="Smit S."/>
            <person name="Geurts R."/>
        </authorList>
    </citation>
    <scope>NUCLEOTIDE SEQUENCE [LARGE SCALE GENOMIC DNA]</scope>
    <source>
        <strain evidence="9">cv. WU1-14</strain>
    </source>
</reference>
<feature type="region of interest" description="Disordered" evidence="6">
    <location>
        <begin position="1"/>
        <end position="56"/>
    </location>
</feature>
<evidence type="ECO:0000256" key="3">
    <source>
        <dbReference type="ARBA" id="ARBA00023125"/>
    </source>
</evidence>
<evidence type="ECO:0000256" key="6">
    <source>
        <dbReference type="SAM" id="MobiDB-lite"/>
    </source>
</evidence>